<evidence type="ECO:0000256" key="1">
    <source>
        <dbReference type="SAM" id="MobiDB-lite"/>
    </source>
</evidence>
<sequence>MGMLPAVSSQRKTTRTISDELSIGEPQDSTSTSSLIAKAEMENTLASIGRTKIGRLLWYRTIARMLGDFLQHQTEQPRSQFGSHFLKVQYAYWDSEREIP</sequence>
<evidence type="ECO:0000313" key="3">
    <source>
        <dbReference type="RefSeq" id="XP_070853257.1"/>
    </source>
</evidence>
<dbReference type="RefSeq" id="XP_070853257.1">
    <property type="nucleotide sequence ID" value="XM_070997156.1"/>
</dbReference>
<accession>A0ABM4TTF8</accession>
<feature type="region of interest" description="Disordered" evidence="1">
    <location>
        <begin position="1"/>
        <end position="33"/>
    </location>
</feature>
<name>A0ABM4TTF8_DROSZ</name>
<proteinExistence type="predicted"/>
<organism evidence="2 3">
    <name type="scientific">Drosophila suzukii</name>
    <name type="common">Spotted-wing drosophila fruit fly</name>
    <dbReference type="NCBI Taxonomy" id="28584"/>
    <lineage>
        <taxon>Eukaryota</taxon>
        <taxon>Metazoa</taxon>
        <taxon>Ecdysozoa</taxon>
        <taxon>Arthropoda</taxon>
        <taxon>Hexapoda</taxon>
        <taxon>Insecta</taxon>
        <taxon>Pterygota</taxon>
        <taxon>Neoptera</taxon>
        <taxon>Endopterygota</taxon>
        <taxon>Diptera</taxon>
        <taxon>Brachycera</taxon>
        <taxon>Muscomorpha</taxon>
        <taxon>Ephydroidea</taxon>
        <taxon>Drosophilidae</taxon>
        <taxon>Drosophila</taxon>
        <taxon>Sophophora</taxon>
    </lineage>
</organism>
<evidence type="ECO:0000313" key="2">
    <source>
        <dbReference type="Proteomes" id="UP001652628"/>
    </source>
</evidence>
<gene>
    <name evidence="3" type="primary">LOC139353312</name>
</gene>
<protein>
    <submittedName>
        <fullName evidence="3">Uncharacterized protein</fullName>
    </submittedName>
</protein>
<reference evidence="3" key="1">
    <citation type="submission" date="2025-08" db="UniProtKB">
        <authorList>
            <consortium name="RefSeq"/>
        </authorList>
    </citation>
    <scope>IDENTIFICATION</scope>
</reference>
<dbReference type="Proteomes" id="UP001652628">
    <property type="component" value="Chromosome 4"/>
</dbReference>
<dbReference type="GeneID" id="139353312"/>
<keyword evidence="2" id="KW-1185">Reference proteome</keyword>